<comment type="caution">
    <text evidence="1">The sequence shown here is derived from an EMBL/GenBank/DDBJ whole genome shotgun (WGS) entry which is preliminary data.</text>
</comment>
<name>A0A2G2VUD0_CAPBA</name>
<evidence type="ECO:0000313" key="2">
    <source>
        <dbReference type="Proteomes" id="UP000224567"/>
    </source>
</evidence>
<reference evidence="1 2" key="1">
    <citation type="journal article" date="2017" name="Genome Biol.">
        <title>New reference genome sequences of hot pepper reveal the massive evolution of plant disease-resistance genes by retroduplication.</title>
        <authorList>
            <person name="Kim S."/>
            <person name="Park J."/>
            <person name="Yeom S.I."/>
            <person name="Kim Y.M."/>
            <person name="Seo E."/>
            <person name="Kim K.T."/>
            <person name="Kim M.S."/>
            <person name="Lee J.M."/>
            <person name="Cheong K."/>
            <person name="Shin H.S."/>
            <person name="Kim S.B."/>
            <person name="Han K."/>
            <person name="Lee J."/>
            <person name="Park M."/>
            <person name="Lee H.A."/>
            <person name="Lee H.Y."/>
            <person name="Lee Y."/>
            <person name="Oh S."/>
            <person name="Lee J.H."/>
            <person name="Choi E."/>
            <person name="Choi E."/>
            <person name="Lee S.E."/>
            <person name="Jeon J."/>
            <person name="Kim H."/>
            <person name="Choi G."/>
            <person name="Song H."/>
            <person name="Lee J."/>
            <person name="Lee S.C."/>
            <person name="Kwon J.K."/>
            <person name="Lee H.Y."/>
            <person name="Koo N."/>
            <person name="Hong Y."/>
            <person name="Kim R.W."/>
            <person name="Kang W.H."/>
            <person name="Huh J.H."/>
            <person name="Kang B.C."/>
            <person name="Yang T.J."/>
            <person name="Lee Y.H."/>
            <person name="Bennetzen J.L."/>
            <person name="Choi D."/>
        </authorList>
    </citation>
    <scope>NUCLEOTIDE SEQUENCE [LARGE SCALE GENOMIC DNA]</scope>
    <source>
        <strain evidence="2">cv. PBC81</strain>
    </source>
</reference>
<dbReference type="EMBL" id="MLFT02000010">
    <property type="protein sequence ID" value="PHT36587.1"/>
    <property type="molecule type" value="Genomic_DNA"/>
</dbReference>
<dbReference type="Proteomes" id="UP000224567">
    <property type="component" value="Unassembled WGS sequence"/>
</dbReference>
<organism evidence="1 2">
    <name type="scientific">Capsicum baccatum</name>
    <name type="common">Peruvian pepper</name>
    <dbReference type="NCBI Taxonomy" id="33114"/>
    <lineage>
        <taxon>Eukaryota</taxon>
        <taxon>Viridiplantae</taxon>
        <taxon>Streptophyta</taxon>
        <taxon>Embryophyta</taxon>
        <taxon>Tracheophyta</taxon>
        <taxon>Spermatophyta</taxon>
        <taxon>Magnoliopsida</taxon>
        <taxon>eudicotyledons</taxon>
        <taxon>Gunneridae</taxon>
        <taxon>Pentapetalae</taxon>
        <taxon>asterids</taxon>
        <taxon>lamiids</taxon>
        <taxon>Solanales</taxon>
        <taxon>Solanaceae</taxon>
        <taxon>Solanoideae</taxon>
        <taxon>Capsiceae</taxon>
        <taxon>Capsicum</taxon>
    </lineage>
</organism>
<dbReference type="AlphaFoldDB" id="A0A2G2VUD0"/>
<reference evidence="2" key="2">
    <citation type="journal article" date="2017" name="J. Anim. Genet.">
        <title>Multiple reference genome sequences of hot pepper reveal the massive evolution of plant disease resistance genes by retroduplication.</title>
        <authorList>
            <person name="Kim S."/>
            <person name="Park J."/>
            <person name="Yeom S.-I."/>
            <person name="Kim Y.-M."/>
            <person name="Seo E."/>
            <person name="Kim K.-T."/>
            <person name="Kim M.-S."/>
            <person name="Lee J.M."/>
            <person name="Cheong K."/>
            <person name="Shin H.-S."/>
            <person name="Kim S.-B."/>
            <person name="Han K."/>
            <person name="Lee J."/>
            <person name="Park M."/>
            <person name="Lee H.-A."/>
            <person name="Lee H.-Y."/>
            <person name="Lee Y."/>
            <person name="Oh S."/>
            <person name="Lee J.H."/>
            <person name="Choi E."/>
            <person name="Choi E."/>
            <person name="Lee S.E."/>
            <person name="Jeon J."/>
            <person name="Kim H."/>
            <person name="Choi G."/>
            <person name="Song H."/>
            <person name="Lee J."/>
            <person name="Lee S.-C."/>
            <person name="Kwon J.-K."/>
            <person name="Lee H.-Y."/>
            <person name="Koo N."/>
            <person name="Hong Y."/>
            <person name="Kim R.W."/>
            <person name="Kang W.-H."/>
            <person name="Huh J.H."/>
            <person name="Kang B.-C."/>
            <person name="Yang T.-J."/>
            <person name="Lee Y.-H."/>
            <person name="Bennetzen J.L."/>
            <person name="Choi D."/>
        </authorList>
    </citation>
    <scope>NUCLEOTIDE SEQUENCE [LARGE SCALE GENOMIC DNA]</scope>
    <source>
        <strain evidence="2">cv. PBC81</strain>
    </source>
</reference>
<sequence>MKYLGVADMILGIRIHRTPQGLTLSQSHYIEKGDLRAQIQRRYATCGHRRSTEATGNCKTSPAAADQAQGRDCYCRVTCGRRCSAGTRPVGTDVAQKLLEIVKHPLQPQIRRRAVSHCRVTCGHRCNASTRPVGTDVAQKLLEIAKRPLQLQIRRRDVIATVG</sequence>
<evidence type="ECO:0000313" key="1">
    <source>
        <dbReference type="EMBL" id="PHT36587.1"/>
    </source>
</evidence>
<keyword evidence="2" id="KW-1185">Reference proteome</keyword>
<gene>
    <name evidence="1" type="ORF">CQW23_24287</name>
</gene>
<protein>
    <submittedName>
        <fullName evidence="1">Uncharacterized protein</fullName>
    </submittedName>
</protein>
<dbReference type="OrthoDB" id="1645289at2759"/>
<proteinExistence type="predicted"/>
<accession>A0A2G2VUD0</accession>